<gene>
    <name evidence="1" type="ORF">VT52_019325</name>
</gene>
<reference evidence="1" key="1">
    <citation type="submission" date="2016-10" db="EMBL/GenBank/DDBJ databases">
        <title>Genome sequence of Streptomyces malaysiense MUSC 136.</title>
        <authorList>
            <person name="Lee L.-H."/>
            <person name="Ser H.-L."/>
        </authorList>
    </citation>
    <scope>NUCLEOTIDE SEQUENCE [LARGE SCALE GENOMIC DNA]</scope>
    <source>
        <strain evidence="1">MUSC 136</strain>
    </source>
</reference>
<dbReference type="EMBL" id="LBDA02000047">
    <property type="protein sequence ID" value="OIK25875.1"/>
    <property type="molecule type" value="Genomic_DNA"/>
</dbReference>
<dbReference type="Pfam" id="PF25681">
    <property type="entry name" value="Phage_TTP_17"/>
    <property type="match status" value="1"/>
</dbReference>
<accession>A0A1J4PY70</accession>
<dbReference type="AlphaFoldDB" id="A0A1J4PY70"/>
<keyword evidence="2" id="KW-1185">Reference proteome</keyword>
<evidence type="ECO:0000313" key="1">
    <source>
        <dbReference type="EMBL" id="OIK25875.1"/>
    </source>
</evidence>
<protein>
    <submittedName>
        <fullName evidence="1">Phage tail protein</fullName>
    </submittedName>
</protein>
<dbReference type="OrthoDB" id="4130395at2"/>
<dbReference type="InterPro" id="IPR058154">
    <property type="entry name" value="Bxb1_TTP-like"/>
</dbReference>
<dbReference type="Proteomes" id="UP000034838">
    <property type="component" value="Unassembled WGS sequence"/>
</dbReference>
<evidence type="ECO:0000313" key="2">
    <source>
        <dbReference type="Proteomes" id="UP000034838"/>
    </source>
</evidence>
<dbReference type="RefSeq" id="WP_046428203.1">
    <property type="nucleotide sequence ID" value="NZ_LBDA02000047.1"/>
</dbReference>
<name>A0A1J4PY70_9ACTN</name>
<sequence length="202" mass="21202">MAGTNSSEIRIAGVGRLYVGAAGTAVPTAFSGDSATDWATGWKNLGFTGGDGVTFSKKDKLEPIDVWQAVSPVHFVYSDRDLTLKFSLMQFNEDTLPFFMGGGAVNAVDATNNPGVYQYDVADRPNSDARALGLEFTDVRADDGSTVTYRFGIPRGQVTASDDIKLGRKAAAQLGVTFTAMAAADGSALASFIMKDSAYAAG</sequence>
<organism evidence="1 2">
    <name type="scientific">Streptomyces malaysiense</name>
    <dbReference type="NCBI Taxonomy" id="1428626"/>
    <lineage>
        <taxon>Bacteria</taxon>
        <taxon>Bacillati</taxon>
        <taxon>Actinomycetota</taxon>
        <taxon>Actinomycetes</taxon>
        <taxon>Kitasatosporales</taxon>
        <taxon>Streptomycetaceae</taxon>
        <taxon>Streptomyces</taxon>
    </lineage>
</organism>
<proteinExistence type="predicted"/>
<comment type="caution">
    <text evidence="1">The sequence shown here is derived from an EMBL/GenBank/DDBJ whole genome shotgun (WGS) entry which is preliminary data.</text>
</comment>